<dbReference type="Proteomes" id="UP000306602">
    <property type="component" value="Unassembled WGS sequence"/>
</dbReference>
<dbReference type="Gene3D" id="1.20.1050.10">
    <property type="match status" value="1"/>
</dbReference>
<dbReference type="NCBIfam" id="TIGR01262">
    <property type="entry name" value="maiA"/>
    <property type="match status" value="1"/>
</dbReference>
<dbReference type="CDD" id="cd03191">
    <property type="entry name" value="GST_C_Zeta"/>
    <property type="match status" value="1"/>
</dbReference>
<gene>
    <name evidence="4" type="primary">maiA</name>
    <name evidence="4" type="ORF">E4Z66_08740</name>
</gene>
<dbReference type="SFLD" id="SFLDS00019">
    <property type="entry name" value="Glutathione_Transferase_(cytos"/>
    <property type="match status" value="1"/>
</dbReference>
<dbReference type="PROSITE" id="PS50404">
    <property type="entry name" value="GST_NTER"/>
    <property type="match status" value="1"/>
</dbReference>
<dbReference type="InterPro" id="IPR005955">
    <property type="entry name" value="GST_Zeta"/>
</dbReference>
<dbReference type="InterPro" id="IPR040079">
    <property type="entry name" value="Glutathione_S-Trfase"/>
</dbReference>
<dbReference type="InterPro" id="IPR004045">
    <property type="entry name" value="Glutathione_S-Trfase_N"/>
</dbReference>
<feature type="domain" description="GST C-terminal" evidence="3">
    <location>
        <begin position="87"/>
        <end position="213"/>
    </location>
</feature>
<dbReference type="OrthoDB" id="509852at2"/>
<evidence type="ECO:0000313" key="5">
    <source>
        <dbReference type="Proteomes" id="UP000306602"/>
    </source>
</evidence>
<comment type="similarity">
    <text evidence="1">Belongs to the GST superfamily. Zeta family.</text>
</comment>
<protein>
    <submittedName>
        <fullName evidence="4">Maleylacetoacetate isomerase</fullName>
        <ecNumber evidence="4">5.2.1.2</ecNumber>
    </submittedName>
</protein>
<keyword evidence="5" id="KW-1185">Reference proteome</keyword>
<dbReference type="GO" id="GO:0004364">
    <property type="term" value="F:glutathione transferase activity"/>
    <property type="evidence" value="ECO:0007669"/>
    <property type="project" value="TreeGrafter"/>
</dbReference>
<dbReference type="SFLD" id="SFLDG00358">
    <property type="entry name" value="Main_(cytGST)"/>
    <property type="match status" value="1"/>
</dbReference>
<dbReference type="GO" id="GO:0006559">
    <property type="term" value="P:L-phenylalanine catabolic process"/>
    <property type="evidence" value="ECO:0007669"/>
    <property type="project" value="TreeGrafter"/>
</dbReference>
<sequence>MVHHGYFRSSSSYRCRIALNLKGVPSDYRPVHLVRDGGQQKTPDYTALNPQQLVPTFEVEGDVLTQSPAILEWIEEIYPDPPLLPPGRLARAKVRAFCAVIGCDIHPLQNLRVLEYLGAEFGAGQDAKQAWCQRWISDGLRAAEALLQGRAQSRFAFGDAPGMAEVYLMPQVFSAKRFGVDMAAFPRLSAVADACAALPAFDAAHPDNQPDAE</sequence>
<proteinExistence type="inferred from homology"/>
<dbReference type="GO" id="GO:0006749">
    <property type="term" value="P:glutathione metabolic process"/>
    <property type="evidence" value="ECO:0007669"/>
    <property type="project" value="TreeGrafter"/>
</dbReference>
<feature type="domain" description="GST N-terminal" evidence="2">
    <location>
        <begin position="1"/>
        <end position="82"/>
    </location>
</feature>
<dbReference type="SUPFAM" id="SSF47616">
    <property type="entry name" value="GST C-terminal domain-like"/>
    <property type="match status" value="1"/>
</dbReference>
<organism evidence="4 5">
    <name type="scientific">Aliishimia ponticola</name>
    <dbReference type="NCBI Taxonomy" id="2499833"/>
    <lineage>
        <taxon>Bacteria</taxon>
        <taxon>Pseudomonadati</taxon>
        <taxon>Pseudomonadota</taxon>
        <taxon>Alphaproteobacteria</taxon>
        <taxon>Rhodobacterales</taxon>
        <taxon>Paracoccaceae</taxon>
        <taxon>Aliishimia</taxon>
    </lineage>
</organism>
<dbReference type="AlphaFoldDB" id="A0A4S4NMK4"/>
<dbReference type="Pfam" id="PF13409">
    <property type="entry name" value="GST_N_2"/>
    <property type="match status" value="1"/>
</dbReference>
<dbReference type="Gene3D" id="3.40.30.10">
    <property type="entry name" value="Glutaredoxin"/>
    <property type="match status" value="1"/>
</dbReference>
<dbReference type="PANTHER" id="PTHR42673">
    <property type="entry name" value="MALEYLACETOACETATE ISOMERASE"/>
    <property type="match status" value="1"/>
</dbReference>
<dbReference type="EMBL" id="SRKY01000002">
    <property type="protein sequence ID" value="THH37470.1"/>
    <property type="molecule type" value="Genomic_DNA"/>
</dbReference>
<dbReference type="GO" id="GO:0005737">
    <property type="term" value="C:cytoplasm"/>
    <property type="evidence" value="ECO:0007669"/>
    <property type="project" value="InterPro"/>
</dbReference>
<dbReference type="InterPro" id="IPR010987">
    <property type="entry name" value="Glutathione-S-Trfase_C-like"/>
</dbReference>
<dbReference type="SUPFAM" id="SSF52833">
    <property type="entry name" value="Thioredoxin-like"/>
    <property type="match status" value="1"/>
</dbReference>
<reference evidence="4 5" key="1">
    <citation type="submission" date="2019-04" db="EMBL/GenBank/DDBJ databases">
        <title>Shimia ponticola sp. nov., isolated from seawater.</title>
        <authorList>
            <person name="Kim Y.-O."/>
            <person name="Yoon J.-H."/>
        </authorList>
    </citation>
    <scope>NUCLEOTIDE SEQUENCE [LARGE SCALE GENOMIC DNA]</scope>
    <source>
        <strain evidence="4 5">MYP11</strain>
    </source>
</reference>
<comment type="caution">
    <text evidence="4">The sequence shown here is derived from an EMBL/GenBank/DDBJ whole genome shotgun (WGS) entry which is preliminary data.</text>
</comment>
<dbReference type="InterPro" id="IPR034333">
    <property type="entry name" value="GST_Zeta_N"/>
</dbReference>
<dbReference type="EC" id="5.2.1.2" evidence="4"/>
<dbReference type="GO" id="GO:0016034">
    <property type="term" value="F:maleylacetoacetate isomerase activity"/>
    <property type="evidence" value="ECO:0007669"/>
    <property type="project" value="UniProtKB-EC"/>
</dbReference>
<evidence type="ECO:0000259" key="2">
    <source>
        <dbReference type="PROSITE" id="PS50404"/>
    </source>
</evidence>
<evidence type="ECO:0000256" key="1">
    <source>
        <dbReference type="ARBA" id="ARBA00010007"/>
    </source>
</evidence>
<dbReference type="InterPro" id="IPR036282">
    <property type="entry name" value="Glutathione-S-Trfase_C_sf"/>
</dbReference>
<keyword evidence="4" id="KW-0413">Isomerase</keyword>
<dbReference type="FunFam" id="1.20.1050.10:FF:000017">
    <property type="entry name" value="Maleylacetoacetate isomerase"/>
    <property type="match status" value="1"/>
</dbReference>
<dbReference type="InterPro" id="IPR036249">
    <property type="entry name" value="Thioredoxin-like_sf"/>
</dbReference>
<evidence type="ECO:0000259" key="3">
    <source>
        <dbReference type="PROSITE" id="PS50405"/>
    </source>
</evidence>
<evidence type="ECO:0000313" key="4">
    <source>
        <dbReference type="EMBL" id="THH37470.1"/>
    </source>
</evidence>
<dbReference type="CDD" id="cd03042">
    <property type="entry name" value="GST_N_Zeta"/>
    <property type="match status" value="1"/>
</dbReference>
<dbReference type="PROSITE" id="PS50405">
    <property type="entry name" value="GST_CTER"/>
    <property type="match status" value="1"/>
</dbReference>
<dbReference type="PANTHER" id="PTHR42673:SF21">
    <property type="entry name" value="GLUTATHIONE S-TRANSFERASE YFCF"/>
    <property type="match status" value="1"/>
</dbReference>
<dbReference type="InterPro" id="IPR034330">
    <property type="entry name" value="GST_Zeta_C"/>
</dbReference>
<name>A0A4S4NMK4_9RHOB</name>
<accession>A0A4S4NMK4</accession>